<dbReference type="Proteomes" id="UP000092666">
    <property type="component" value="Unassembled WGS sequence"/>
</dbReference>
<evidence type="ECO:0000313" key="3">
    <source>
        <dbReference type="Proteomes" id="UP000092666"/>
    </source>
</evidence>
<evidence type="ECO:0000256" key="1">
    <source>
        <dbReference type="SAM" id="MobiDB-lite"/>
    </source>
</evidence>
<name>A0A1B9H102_9TREE</name>
<feature type="compositionally biased region" description="Polar residues" evidence="1">
    <location>
        <begin position="303"/>
        <end position="316"/>
    </location>
</feature>
<reference evidence="2 3" key="1">
    <citation type="submission" date="2013-07" db="EMBL/GenBank/DDBJ databases">
        <title>The Genome Sequence of Cryptococcus heveanensis BCC8398.</title>
        <authorList>
            <consortium name="The Broad Institute Genome Sequencing Platform"/>
            <person name="Cuomo C."/>
            <person name="Litvintseva A."/>
            <person name="Chen Y."/>
            <person name="Heitman J."/>
            <person name="Sun S."/>
            <person name="Springer D."/>
            <person name="Dromer F."/>
            <person name="Young S.K."/>
            <person name="Zeng Q."/>
            <person name="Gargeya S."/>
            <person name="Fitzgerald M."/>
            <person name="Abouelleil A."/>
            <person name="Alvarado L."/>
            <person name="Berlin A.M."/>
            <person name="Chapman S.B."/>
            <person name="Dewar J."/>
            <person name="Goldberg J."/>
            <person name="Griggs A."/>
            <person name="Gujja S."/>
            <person name="Hansen M."/>
            <person name="Howarth C."/>
            <person name="Imamovic A."/>
            <person name="Larimer J."/>
            <person name="McCowan C."/>
            <person name="Murphy C."/>
            <person name="Pearson M."/>
            <person name="Priest M."/>
            <person name="Roberts A."/>
            <person name="Saif S."/>
            <person name="Shea T."/>
            <person name="Sykes S."/>
            <person name="Wortman J."/>
            <person name="Nusbaum C."/>
            <person name="Birren B."/>
        </authorList>
    </citation>
    <scope>NUCLEOTIDE SEQUENCE [LARGE SCALE GENOMIC DNA]</scope>
    <source>
        <strain evidence="2 3">BCC8398</strain>
    </source>
</reference>
<dbReference type="EMBL" id="KI669494">
    <property type="protein sequence ID" value="OCF36958.1"/>
    <property type="molecule type" value="Genomic_DNA"/>
</dbReference>
<reference evidence="3" key="2">
    <citation type="submission" date="2013-12" db="EMBL/GenBank/DDBJ databases">
        <title>Evolution of pathogenesis and genome organization in the Tremellales.</title>
        <authorList>
            <person name="Cuomo C."/>
            <person name="Litvintseva A."/>
            <person name="Heitman J."/>
            <person name="Chen Y."/>
            <person name="Sun S."/>
            <person name="Springer D."/>
            <person name="Dromer F."/>
            <person name="Young S."/>
            <person name="Zeng Q."/>
            <person name="Chapman S."/>
            <person name="Gujja S."/>
            <person name="Saif S."/>
            <person name="Birren B."/>
        </authorList>
    </citation>
    <scope>NUCLEOTIDE SEQUENCE [LARGE SCALE GENOMIC DNA]</scope>
    <source>
        <strain evidence="3">BCC8398</strain>
    </source>
</reference>
<sequence>MSPCHESLTAVTPVPSNEALMTVTTAAQAEDNDTSPDYSRIIPRSPFTSALSWPSIDLDTFEIVDDNATIVAGASGSPAPVHQYQEPQVTMKGLLDNLESQITQAIDSITSATNANGYGTRPDPQHVRLFDQVQSNFSIANSHLQLLTAFESHQTQGQRQFSTDNDTGLPYHHPYTFATAWCKLGTEWGRFRESVTPYLRHYTPFIEAQLSSWRDATDRFDQRDSELLSSLLINESEQERSENAQAYYEAFQECKALGLKVGETVGSMAGMARQVASNEPGRPIHSLQNDLTVWRGTVSKTKSKLATATSQRELIQSSRNNASNPNSNANTSMLGTDEYSSQNWTSPAIARQSQALGRRFAHDQRSMATWIATYRSEARTPTTTTTNDFSPLKATSALPPVPIPAREQGLGPGFRIQVPDLTGAQIDLIRYASERIGWYDDEFRTQKDEYTQVLDIWSDMPQSQALLAERQMDVMRYAEDVHSKGTRLRDMWNRGTAQ</sequence>
<dbReference type="AlphaFoldDB" id="A0A1B9H102"/>
<organism evidence="2 3">
    <name type="scientific">Kwoniella heveanensis BCC8398</name>
    <dbReference type="NCBI Taxonomy" id="1296120"/>
    <lineage>
        <taxon>Eukaryota</taxon>
        <taxon>Fungi</taxon>
        <taxon>Dikarya</taxon>
        <taxon>Basidiomycota</taxon>
        <taxon>Agaricomycotina</taxon>
        <taxon>Tremellomycetes</taxon>
        <taxon>Tremellales</taxon>
        <taxon>Cryptococcaceae</taxon>
        <taxon>Kwoniella</taxon>
    </lineage>
</organism>
<feature type="region of interest" description="Disordered" evidence="1">
    <location>
        <begin position="379"/>
        <end position="402"/>
    </location>
</feature>
<proteinExistence type="predicted"/>
<protein>
    <submittedName>
        <fullName evidence="2">Uncharacterized protein</fullName>
    </submittedName>
</protein>
<keyword evidence="3" id="KW-1185">Reference proteome</keyword>
<feature type="region of interest" description="Disordered" evidence="1">
    <location>
        <begin position="303"/>
        <end position="333"/>
    </location>
</feature>
<feature type="compositionally biased region" description="Low complexity" evidence="1">
    <location>
        <begin position="317"/>
        <end position="332"/>
    </location>
</feature>
<evidence type="ECO:0000313" key="2">
    <source>
        <dbReference type="EMBL" id="OCF36958.1"/>
    </source>
</evidence>
<gene>
    <name evidence="2" type="ORF">I316_01556</name>
</gene>
<accession>A0A1B9H102</accession>